<gene>
    <name evidence="1" type="ORF">RRG08_005950</name>
</gene>
<accession>A0AAE0XT28</accession>
<keyword evidence="2" id="KW-1185">Reference proteome</keyword>
<protein>
    <submittedName>
        <fullName evidence="1">Uncharacterized protein</fullName>
    </submittedName>
</protein>
<dbReference type="AlphaFoldDB" id="A0AAE0XT28"/>
<evidence type="ECO:0000313" key="2">
    <source>
        <dbReference type="Proteomes" id="UP001283361"/>
    </source>
</evidence>
<dbReference type="EMBL" id="JAWDGP010007746">
    <property type="protein sequence ID" value="KAK3706353.1"/>
    <property type="molecule type" value="Genomic_DNA"/>
</dbReference>
<comment type="caution">
    <text evidence="1">The sequence shown here is derived from an EMBL/GenBank/DDBJ whole genome shotgun (WGS) entry which is preliminary data.</text>
</comment>
<sequence length="77" mass="8786">MVTNAQKAPCSIMLSPNVKSFSLNWRRETSRECRLLLARHRVLATAQNERVAGARKWGSVCSLNREMCKGWGEYTET</sequence>
<name>A0AAE0XT28_9GAST</name>
<reference evidence="1" key="1">
    <citation type="journal article" date="2023" name="G3 (Bethesda)">
        <title>A reference genome for the long-term kleptoplast-retaining sea slug Elysia crispata morphotype clarki.</title>
        <authorList>
            <person name="Eastman K.E."/>
            <person name="Pendleton A.L."/>
            <person name="Shaikh M.A."/>
            <person name="Suttiyut T."/>
            <person name="Ogas R."/>
            <person name="Tomko P."/>
            <person name="Gavelis G."/>
            <person name="Widhalm J.R."/>
            <person name="Wisecaver J.H."/>
        </authorList>
    </citation>
    <scope>NUCLEOTIDE SEQUENCE</scope>
    <source>
        <strain evidence="1">ECLA1</strain>
    </source>
</reference>
<proteinExistence type="predicted"/>
<organism evidence="1 2">
    <name type="scientific">Elysia crispata</name>
    <name type="common">lettuce slug</name>
    <dbReference type="NCBI Taxonomy" id="231223"/>
    <lineage>
        <taxon>Eukaryota</taxon>
        <taxon>Metazoa</taxon>
        <taxon>Spiralia</taxon>
        <taxon>Lophotrochozoa</taxon>
        <taxon>Mollusca</taxon>
        <taxon>Gastropoda</taxon>
        <taxon>Heterobranchia</taxon>
        <taxon>Euthyneura</taxon>
        <taxon>Panpulmonata</taxon>
        <taxon>Sacoglossa</taxon>
        <taxon>Placobranchoidea</taxon>
        <taxon>Plakobranchidae</taxon>
        <taxon>Elysia</taxon>
    </lineage>
</organism>
<evidence type="ECO:0000313" key="1">
    <source>
        <dbReference type="EMBL" id="KAK3706353.1"/>
    </source>
</evidence>
<dbReference type="Proteomes" id="UP001283361">
    <property type="component" value="Unassembled WGS sequence"/>
</dbReference>